<organism evidence="1 2">
    <name type="scientific">Cupriavidus basilensis</name>
    <dbReference type="NCBI Taxonomy" id="68895"/>
    <lineage>
        <taxon>Bacteria</taxon>
        <taxon>Pseudomonadati</taxon>
        <taxon>Pseudomonadota</taxon>
        <taxon>Betaproteobacteria</taxon>
        <taxon>Burkholderiales</taxon>
        <taxon>Burkholderiaceae</taxon>
        <taxon>Cupriavidus</taxon>
    </lineage>
</organism>
<dbReference type="STRING" id="68895.RR42_m1610"/>
<accession>A0A0C4Y7R0</accession>
<dbReference type="Proteomes" id="UP000031843">
    <property type="component" value="Chromosome main"/>
</dbReference>
<dbReference type="EMBL" id="CP010536">
    <property type="protein sequence ID" value="AJG19008.1"/>
    <property type="molecule type" value="Genomic_DNA"/>
</dbReference>
<evidence type="ECO:0000313" key="1">
    <source>
        <dbReference type="EMBL" id="AJG19008.1"/>
    </source>
</evidence>
<name>A0A0C4Y7R0_9BURK</name>
<dbReference type="AlphaFoldDB" id="A0A0C4Y7R0"/>
<evidence type="ECO:0000313" key="2">
    <source>
        <dbReference type="Proteomes" id="UP000031843"/>
    </source>
</evidence>
<reference evidence="1 2" key="1">
    <citation type="journal article" date="2015" name="Genome Announc.">
        <title>Complete Genome Sequence of Cupriavidus basilensis 4G11, Isolated from the Oak Ridge Field Research Center Site.</title>
        <authorList>
            <person name="Ray J."/>
            <person name="Waters R.J."/>
            <person name="Skerker J.M."/>
            <person name="Kuehl J.V."/>
            <person name="Price M.N."/>
            <person name="Huang J."/>
            <person name="Chakraborty R."/>
            <person name="Arkin A.P."/>
            <person name="Deutschbauer A."/>
        </authorList>
    </citation>
    <scope>NUCLEOTIDE SEQUENCE [LARGE SCALE GENOMIC DNA]</scope>
    <source>
        <strain evidence="1">4G11</strain>
    </source>
</reference>
<keyword evidence="2" id="KW-1185">Reference proteome</keyword>
<gene>
    <name evidence="1" type="ORF">RR42_m1610</name>
</gene>
<proteinExistence type="predicted"/>
<protein>
    <submittedName>
        <fullName evidence="1">Uncharacterized protein</fullName>
    </submittedName>
</protein>
<dbReference type="KEGG" id="cbw:RR42_m1610"/>
<sequence length="55" mass="5854">MSEPMCEPVPQLRSAGVPAMACFLLTSPSDSQPTGFPTWISNTFPASTQHACGNR</sequence>